<gene>
    <name evidence="11" type="ORF">BDW02DRAFT_570572</name>
</gene>
<dbReference type="InterPro" id="IPR008271">
    <property type="entry name" value="Ser/Thr_kinase_AS"/>
</dbReference>
<keyword evidence="12" id="KW-1185">Reference proteome</keyword>
<feature type="domain" description="Protein kinase" evidence="10">
    <location>
        <begin position="137"/>
        <end position="417"/>
    </location>
</feature>
<proteinExistence type="predicted"/>
<evidence type="ECO:0000256" key="1">
    <source>
        <dbReference type="ARBA" id="ARBA00012513"/>
    </source>
</evidence>
<reference evidence="11" key="1">
    <citation type="submission" date="2020-01" db="EMBL/GenBank/DDBJ databases">
        <authorList>
            <consortium name="DOE Joint Genome Institute"/>
            <person name="Haridas S."/>
            <person name="Albert R."/>
            <person name="Binder M."/>
            <person name="Bloem J."/>
            <person name="Labutti K."/>
            <person name="Salamov A."/>
            <person name="Andreopoulos B."/>
            <person name="Baker S.E."/>
            <person name="Barry K."/>
            <person name="Bills G."/>
            <person name="Bluhm B.H."/>
            <person name="Cannon C."/>
            <person name="Castanera R."/>
            <person name="Culley D.E."/>
            <person name="Daum C."/>
            <person name="Ezra D."/>
            <person name="Gonzalez J.B."/>
            <person name="Henrissat B."/>
            <person name="Kuo A."/>
            <person name="Liang C."/>
            <person name="Lipzen A."/>
            <person name="Lutzoni F."/>
            <person name="Magnuson J."/>
            <person name="Mondo S."/>
            <person name="Nolan M."/>
            <person name="Ohm R."/>
            <person name="Pangilinan J."/>
            <person name="Park H.-J."/>
            <person name="Ramirez L."/>
            <person name="Alfaro M."/>
            <person name="Sun H."/>
            <person name="Tritt A."/>
            <person name="Yoshinaga Y."/>
            <person name="Zwiers L.-H."/>
            <person name="Turgeon B.G."/>
            <person name="Goodwin S.B."/>
            <person name="Spatafora J.W."/>
            <person name="Crous P.W."/>
            <person name="Grigoriev I.V."/>
        </authorList>
    </citation>
    <scope>NUCLEOTIDE SEQUENCE</scope>
    <source>
        <strain evidence="11">P77</strain>
    </source>
</reference>
<dbReference type="GO" id="GO:0005634">
    <property type="term" value="C:nucleus"/>
    <property type="evidence" value="ECO:0007669"/>
    <property type="project" value="TreeGrafter"/>
</dbReference>
<dbReference type="InterPro" id="IPR011009">
    <property type="entry name" value="Kinase-like_dom_sf"/>
</dbReference>
<sequence>MAEVTIPSAVLDNYVGKLIAQIEDEYRTKSECEAANFDRLTGLLVEMGKASWALRPRTYTVLRMIQCLDVMDSFVEQALLDINFPYTEKRLPASLSEMPDRMRFIEMQDHVLSAAKDIEDIENQRHVNLGKPGDENFDMLYSLGRGGFGYVDCVRSRWSTKEFALKRCVRGKMFSRDRDRLRMFVAELNVLKKLSHEHLVRYVGSYTDPGHLGILMSPVADCDLRIFLDSKATLHRCNLLRRFYGCLTKAVQYLHTNRIRHKDIKPQNILVKGMKVLITDFGTALDWSEESGATTSGRPGPIAINYIAPEVAERESRNESSDIWSLGCVFIEMTTVLKGHTNEQRKNFFTGQFTYSPKFYANMEAVHSWLAKLESTHDDNVTISWIRSMLCEERTKRIGISNLADTIFSHQADHVYYGPCCAGDDDTDTSSHGSSPVEHAPSNSRNDDPRYSSHAREQETQLVASAPGDKPTSRPTDESIPQMMQPSTWLPVGRTRVGTGEFPGSAALSGLEQHSEQIQSPQPAKDAGGYNPNPSLSAAVSAVDQLLRPRRVQSGFGTTRPVPSSNRADALWQEAYLIHESESRPLEEASALTSAMPHRQYYQQSADADARVQQSGSLYDDGQTQHPSWNEVMSLTGISVFRQSY</sequence>
<dbReference type="EMBL" id="ML975329">
    <property type="protein sequence ID" value="KAF1832875.1"/>
    <property type="molecule type" value="Genomic_DNA"/>
</dbReference>
<dbReference type="SUPFAM" id="SSF56112">
    <property type="entry name" value="Protein kinase-like (PK-like)"/>
    <property type="match status" value="1"/>
</dbReference>
<evidence type="ECO:0000256" key="3">
    <source>
        <dbReference type="ARBA" id="ARBA00022679"/>
    </source>
</evidence>
<dbReference type="PANTHER" id="PTHR43671:SF98">
    <property type="entry name" value="SERINE_THREONINE-PROTEIN KINASE NEK11"/>
    <property type="match status" value="1"/>
</dbReference>
<feature type="compositionally biased region" description="Basic and acidic residues" evidence="9">
    <location>
        <begin position="445"/>
        <end position="459"/>
    </location>
</feature>
<evidence type="ECO:0000256" key="2">
    <source>
        <dbReference type="ARBA" id="ARBA00022527"/>
    </source>
</evidence>
<evidence type="ECO:0000256" key="9">
    <source>
        <dbReference type="SAM" id="MobiDB-lite"/>
    </source>
</evidence>
<evidence type="ECO:0000259" key="10">
    <source>
        <dbReference type="PROSITE" id="PS50011"/>
    </source>
</evidence>
<dbReference type="AlphaFoldDB" id="A0A6A5K5A8"/>
<keyword evidence="5 11" id="KW-0418">Kinase</keyword>
<dbReference type="GO" id="GO:0004674">
    <property type="term" value="F:protein serine/threonine kinase activity"/>
    <property type="evidence" value="ECO:0007669"/>
    <property type="project" value="UniProtKB-KW"/>
</dbReference>
<dbReference type="InterPro" id="IPR050660">
    <property type="entry name" value="NEK_Ser/Thr_kinase"/>
</dbReference>
<evidence type="ECO:0000313" key="12">
    <source>
        <dbReference type="Proteomes" id="UP000800040"/>
    </source>
</evidence>
<comment type="catalytic activity">
    <reaction evidence="7">
        <text>L-threonyl-[protein] + ATP = O-phospho-L-threonyl-[protein] + ADP + H(+)</text>
        <dbReference type="Rhea" id="RHEA:46608"/>
        <dbReference type="Rhea" id="RHEA-COMP:11060"/>
        <dbReference type="Rhea" id="RHEA-COMP:11605"/>
        <dbReference type="ChEBI" id="CHEBI:15378"/>
        <dbReference type="ChEBI" id="CHEBI:30013"/>
        <dbReference type="ChEBI" id="CHEBI:30616"/>
        <dbReference type="ChEBI" id="CHEBI:61977"/>
        <dbReference type="ChEBI" id="CHEBI:456216"/>
        <dbReference type="EC" id="2.7.11.1"/>
    </reaction>
</comment>
<evidence type="ECO:0000256" key="7">
    <source>
        <dbReference type="ARBA" id="ARBA00047899"/>
    </source>
</evidence>
<keyword evidence="3" id="KW-0808">Transferase</keyword>
<keyword evidence="6" id="KW-0067">ATP-binding</keyword>
<dbReference type="GO" id="GO:0005524">
    <property type="term" value="F:ATP binding"/>
    <property type="evidence" value="ECO:0007669"/>
    <property type="project" value="UniProtKB-KW"/>
</dbReference>
<dbReference type="InterPro" id="IPR000719">
    <property type="entry name" value="Prot_kinase_dom"/>
</dbReference>
<dbReference type="EC" id="2.7.11.1" evidence="1"/>
<dbReference type="CDD" id="cd00180">
    <property type="entry name" value="PKc"/>
    <property type="match status" value="1"/>
</dbReference>
<evidence type="ECO:0000256" key="5">
    <source>
        <dbReference type="ARBA" id="ARBA00022777"/>
    </source>
</evidence>
<dbReference type="PANTHER" id="PTHR43671">
    <property type="entry name" value="SERINE/THREONINE-PROTEIN KINASE NEK"/>
    <property type="match status" value="1"/>
</dbReference>
<evidence type="ECO:0000256" key="4">
    <source>
        <dbReference type="ARBA" id="ARBA00022741"/>
    </source>
</evidence>
<dbReference type="Pfam" id="PF00069">
    <property type="entry name" value="Pkinase"/>
    <property type="match status" value="1"/>
</dbReference>
<organism evidence="11 12">
    <name type="scientific">Decorospora gaudefroyi</name>
    <dbReference type="NCBI Taxonomy" id="184978"/>
    <lineage>
        <taxon>Eukaryota</taxon>
        <taxon>Fungi</taxon>
        <taxon>Dikarya</taxon>
        <taxon>Ascomycota</taxon>
        <taxon>Pezizomycotina</taxon>
        <taxon>Dothideomycetes</taxon>
        <taxon>Pleosporomycetidae</taxon>
        <taxon>Pleosporales</taxon>
        <taxon>Pleosporineae</taxon>
        <taxon>Pleosporaceae</taxon>
        <taxon>Decorospora</taxon>
    </lineage>
</organism>
<name>A0A6A5K5A8_9PLEO</name>
<dbReference type="Gene3D" id="1.10.510.10">
    <property type="entry name" value="Transferase(Phosphotransferase) domain 1"/>
    <property type="match status" value="1"/>
</dbReference>
<evidence type="ECO:0000256" key="8">
    <source>
        <dbReference type="ARBA" id="ARBA00048679"/>
    </source>
</evidence>
<evidence type="ECO:0000256" key="6">
    <source>
        <dbReference type="ARBA" id="ARBA00022840"/>
    </source>
</evidence>
<comment type="catalytic activity">
    <reaction evidence="8">
        <text>L-seryl-[protein] + ATP = O-phospho-L-seryl-[protein] + ADP + H(+)</text>
        <dbReference type="Rhea" id="RHEA:17989"/>
        <dbReference type="Rhea" id="RHEA-COMP:9863"/>
        <dbReference type="Rhea" id="RHEA-COMP:11604"/>
        <dbReference type="ChEBI" id="CHEBI:15378"/>
        <dbReference type="ChEBI" id="CHEBI:29999"/>
        <dbReference type="ChEBI" id="CHEBI:30616"/>
        <dbReference type="ChEBI" id="CHEBI:83421"/>
        <dbReference type="ChEBI" id="CHEBI:456216"/>
        <dbReference type="EC" id="2.7.11.1"/>
    </reaction>
</comment>
<keyword evidence="4" id="KW-0547">Nucleotide-binding</keyword>
<keyword evidence="2" id="KW-0723">Serine/threonine-protein kinase</keyword>
<dbReference type="PROSITE" id="PS00108">
    <property type="entry name" value="PROTEIN_KINASE_ST"/>
    <property type="match status" value="1"/>
</dbReference>
<protein>
    <recommendedName>
        <fullName evidence="1">non-specific serine/threonine protein kinase</fullName>
        <ecNumber evidence="1">2.7.11.1</ecNumber>
    </recommendedName>
</protein>
<feature type="region of interest" description="Disordered" evidence="9">
    <location>
        <begin position="426"/>
        <end position="536"/>
    </location>
</feature>
<dbReference type="SMART" id="SM00220">
    <property type="entry name" value="S_TKc"/>
    <property type="match status" value="1"/>
</dbReference>
<accession>A0A6A5K5A8</accession>
<evidence type="ECO:0000313" key="11">
    <source>
        <dbReference type="EMBL" id="KAF1832875.1"/>
    </source>
</evidence>
<dbReference type="OrthoDB" id="3694187at2759"/>
<dbReference type="Proteomes" id="UP000800040">
    <property type="component" value="Unassembled WGS sequence"/>
</dbReference>
<dbReference type="PROSITE" id="PS50011">
    <property type="entry name" value="PROTEIN_KINASE_DOM"/>
    <property type="match status" value="1"/>
</dbReference>